<dbReference type="PANTHER" id="PTHR47216">
    <property type="match status" value="1"/>
</dbReference>
<dbReference type="PROSITE" id="PS50056">
    <property type="entry name" value="TYR_PHOSPHATASE_2"/>
    <property type="match status" value="1"/>
</dbReference>
<gene>
    <name evidence="2" type="ORF">ABIC55_003943</name>
</gene>
<organism evidence="2 3">
    <name type="scientific">Sporosarcina psychrophila</name>
    <name type="common">Bacillus psychrophilus</name>
    <dbReference type="NCBI Taxonomy" id="1476"/>
    <lineage>
        <taxon>Bacteria</taxon>
        <taxon>Bacillati</taxon>
        <taxon>Bacillota</taxon>
        <taxon>Bacilli</taxon>
        <taxon>Bacillales</taxon>
        <taxon>Caryophanaceae</taxon>
        <taxon>Sporosarcina</taxon>
    </lineage>
</organism>
<evidence type="ECO:0000259" key="1">
    <source>
        <dbReference type="PROSITE" id="PS50056"/>
    </source>
</evidence>
<evidence type="ECO:0000313" key="2">
    <source>
        <dbReference type="EMBL" id="MET3658825.1"/>
    </source>
</evidence>
<dbReference type="InterPro" id="IPR029021">
    <property type="entry name" value="Prot-tyrosine_phosphatase-like"/>
</dbReference>
<protein>
    <submittedName>
        <fullName evidence="2">Protein-tyrosine phosphatase</fullName>
    </submittedName>
</protein>
<dbReference type="Pfam" id="PF00782">
    <property type="entry name" value="DSPc"/>
    <property type="match status" value="1"/>
</dbReference>
<reference evidence="2 3" key="1">
    <citation type="submission" date="2024-06" db="EMBL/GenBank/DDBJ databases">
        <title>Sorghum-associated microbial communities from plants grown in Nebraska, USA.</title>
        <authorList>
            <person name="Schachtman D."/>
        </authorList>
    </citation>
    <scope>NUCLEOTIDE SEQUENCE [LARGE SCALE GENOMIC DNA]</scope>
    <source>
        <strain evidence="2 3">1288</strain>
    </source>
</reference>
<dbReference type="Proteomes" id="UP001549104">
    <property type="component" value="Unassembled WGS sequence"/>
</dbReference>
<dbReference type="RefSeq" id="WP_354314445.1">
    <property type="nucleotide sequence ID" value="NZ_JBEPME010000006.1"/>
</dbReference>
<name>A0ABV2KDX7_SPOPS</name>
<dbReference type="SMART" id="SM00195">
    <property type="entry name" value="DSPc"/>
    <property type="match status" value="1"/>
</dbReference>
<dbReference type="InterPro" id="IPR000340">
    <property type="entry name" value="Dual-sp_phosphatase_cat-dom"/>
</dbReference>
<proteinExistence type="predicted"/>
<dbReference type="EMBL" id="JBEPME010000006">
    <property type="protein sequence ID" value="MET3658825.1"/>
    <property type="molecule type" value="Genomic_DNA"/>
</dbReference>
<keyword evidence="3" id="KW-1185">Reference proteome</keyword>
<evidence type="ECO:0000313" key="3">
    <source>
        <dbReference type="Proteomes" id="UP001549104"/>
    </source>
</evidence>
<dbReference type="Gene3D" id="3.90.190.10">
    <property type="entry name" value="Protein tyrosine phosphatase superfamily"/>
    <property type="match status" value="1"/>
</dbReference>
<dbReference type="InterPro" id="IPR020422">
    <property type="entry name" value="TYR_PHOSPHATASE_DUAL_dom"/>
</dbReference>
<dbReference type="InterPro" id="IPR000387">
    <property type="entry name" value="Tyr_Pase_dom"/>
</dbReference>
<dbReference type="PANTHER" id="PTHR47216:SF4">
    <property type="entry name" value="OS01G0859400 PROTEIN"/>
    <property type="match status" value="1"/>
</dbReference>
<sequence>MTIKKYEELVSNRIFIGGVDAIDDLLANEKIDIIFDLRAEVKVPLSNNKSVHQPIVDDTQQQDASIQAAVKEITDAYKAGENVYFHCNTGRGRAGTIATATLLELGLADSVDEAEQKAKEIKPAINIKPQFKDALKRIYEK</sequence>
<dbReference type="SUPFAM" id="SSF52799">
    <property type="entry name" value="(Phosphotyrosine protein) phosphatases II"/>
    <property type="match status" value="1"/>
</dbReference>
<comment type="caution">
    <text evidence="2">The sequence shown here is derived from an EMBL/GenBank/DDBJ whole genome shotgun (WGS) entry which is preliminary data.</text>
</comment>
<accession>A0ABV2KDX7</accession>
<feature type="domain" description="Tyrosine specific protein phosphatases" evidence="1">
    <location>
        <begin position="64"/>
        <end position="125"/>
    </location>
</feature>